<evidence type="ECO:0000313" key="2">
    <source>
        <dbReference type="Proteomes" id="UP001501508"/>
    </source>
</evidence>
<reference evidence="2" key="1">
    <citation type="journal article" date="2019" name="Int. J. Syst. Evol. Microbiol.">
        <title>The Global Catalogue of Microorganisms (GCM) 10K type strain sequencing project: providing services to taxonomists for standard genome sequencing and annotation.</title>
        <authorList>
            <consortium name="The Broad Institute Genomics Platform"/>
            <consortium name="The Broad Institute Genome Sequencing Center for Infectious Disease"/>
            <person name="Wu L."/>
            <person name="Ma J."/>
        </authorList>
    </citation>
    <scope>NUCLEOTIDE SEQUENCE [LARGE SCALE GENOMIC DNA]</scope>
    <source>
        <strain evidence="2">JCM 31920</strain>
    </source>
</reference>
<evidence type="ECO:0000313" key="1">
    <source>
        <dbReference type="EMBL" id="GAA4444124.1"/>
    </source>
</evidence>
<proteinExistence type="predicted"/>
<dbReference type="RefSeq" id="WP_345031361.1">
    <property type="nucleotide sequence ID" value="NZ_BAABEY010000031.1"/>
</dbReference>
<organism evidence="1 2">
    <name type="scientific">Ravibacter arvi</name>
    <dbReference type="NCBI Taxonomy" id="2051041"/>
    <lineage>
        <taxon>Bacteria</taxon>
        <taxon>Pseudomonadati</taxon>
        <taxon>Bacteroidota</taxon>
        <taxon>Cytophagia</taxon>
        <taxon>Cytophagales</taxon>
        <taxon>Spirosomataceae</taxon>
        <taxon>Ravibacter</taxon>
    </lineage>
</organism>
<accession>A0ABP8M403</accession>
<sequence>MKKDDIIEYFVARGAEIAGTASTGLLSGIVDGAPGIFLGAIHGTLITEVFKKVGKELRSRAVGDREMMRAGAAFTFALEKISSKIEAGEQVRSDDFFEDLEYSRSASTEILEAILQFSQNEYEEMKVRHLGYLLGSIYFDTSIDRGRANFLVRLAERLSFRQLCLIQIFSNTEKYQLFEKYVPPVINDWFQGRYLQTINPHNLIYPSKSYAMYSVLSDRKMLLIHKPDLEIEINELKSLSVIDDEHPHSPVGYSSVKLSSIGSWLNTTMYLDQIEGEELEKISSLLRYKEQPYSSF</sequence>
<name>A0ABP8M403_9BACT</name>
<dbReference type="Proteomes" id="UP001501508">
    <property type="component" value="Unassembled WGS sequence"/>
</dbReference>
<keyword evidence="2" id="KW-1185">Reference proteome</keyword>
<gene>
    <name evidence="1" type="ORF">GCM10023091_33810</name>
</gene>
<protein>
    <submittedName>
        <fullName evidence="1">Uncharacterized protein</fullName>
    </submittedName>
</protein>
<dbReference type="EMBL" id="BAABEY010000031">
    <property type="protein sequence ID" value="GAA4444124.1"/>
    <property type="molecule type" value="Genomic_DNA"/>
</dbReference>
<comment type="caution">
    <text evidence="1">The sequence shown here is derived from an EMBL/GenBank/DDBJ whole genome shotgun (WGS) entry which is preliminary data.</text>
</comment>